<name>A0ABV4R5T2_9ACTN</name>
<dbReference type="Proteomes" id="UP001569904">
    <property type="component" value="Unassembled WGS sequence"/>
</dbReference>
<dbReference type="SUPFAM" id="SSF48371">
    <property type="entry name" value="ARM repeat"/>
    <property type="match status" value="1"/>
</dbReference>
<protein>
    <submittedName>
        <fullName evidence="2">HEAT repeat domain-containing protein</fullName>
    </submittedName>
</protein>
<dbReference type="Gene3D" id="1.25.10.10">
    <property type="entry name" value="Leucine-rich Repeat Variant"/>
    <property type="match status" value="1"/>
</dbReference>
<dbReference type="InterPro" id="IPR011989">
    <property type="entry name" value="ARM-like"/>
</dbReference>
<dbReference type="RefSeq" id="WP_371944220.1">
    <property type="nucleotide sequence ID" value="NZ_JAXCEH010000021.1"/>
</dbReference>
<reference evidence="2 3" key="1">
    <citation type="submission" date="2023-11" db="EMBL/GenBank/DDBJ databases">
        <title>Actinomadura monticuli sp. nov., isolated from volcanic ash.</title>
        <authorList>
            <person name="Lee S.D."/>
            <person name="Yang H."/>
            <person name="Kim I.S."/>
        </authorList>
    </citation>
    <scope>NUCLEOTIDE SEQUENCE [LARGE SCALE GENOMIC DNA]</scope>
    <source>
        <strain evidence="2 3">DSM 45346</strain>
    </source>
</reference>
<dbReference type="Pfam" id="PF13646">
    <property type="entry name" value="HEAT_2"/>
    <property type="match status" value="1"/>
</dbReference>
<comment type="caution">
    <text evidence="2">The sequence shown here is derived from an EMBL/GenBank/DDBJ whole genome shotgun (WGS) entry which is preliminary data.</text>
</comment>
<feature type="region of interest" description="Disordered" evidence="1">
    <location>
        <begin position="161"/>
        <end position="184"/>
    </location>
</feature>
<gene>
    <name evidence="2" type="ORF">SM436_27660</name>
</gene>
<dbReference type="EMBL" id="JAXCEH010000021">
    <property type="protein sequence ID" value="MFA1557475.1"/>
    <property type="molecule type" value="Genomic_DNA"/>
</dbReference>
<dbReference type="InterPro" id="IPR016024">
    <property type="entry name" value="ARM-type_fold"/>
</dbReference>
<evidence type="ECO:0000256" key="1">
    <source>
        <dbReference type="SAM" id="MobiDB-lite"/>
    </source>
</evidence>
<proteinExistence type="predicted"/>
<accession>A0ABV4R5T2</accession>
<evidence type="ECO:0000313" key="2">
    <source>
        <dbReference type="EMBL" id="MFA1557475.1"/>
    </source>
</evidence>
<evidence type="ECO:0000313" key="3">
    <source>
        <dbReference type="Proteomes" id="UP001569904"/>
    </source>
</evidence>
<sequence length="184" mass="19737">MSQNAGQDQPAERPSTLVDRGDLPGVRAREEINELLRAHDPETAEANLARLLDRHGPLLRRIAREPDTLGRDPQIRRNAVTALGRLASVEDLNVLTELATRDEDELIRGNALIALADTGLHLAVPLVAEAQTSSHPLEATAARKALSSLVERLGRDAVEGALRPGQRILAPGEPSSGEATRDPG</sequence>
<keyword evidence="3" id="KW-1185">Reference proteome</keyword>
<feature type="region of interest" description="Disordered" evidence="1">
    <location>
        <begin position="1"/>
        <end position="25"/>
    </location>
</feature>
<organism evidence="2 3">
    <name type="scientific">Actinomadura chokoriensis</name>
    <dbReference type="NCBI Taxonomy" id="454156"/>
    <lineage>
        <taxon>Bacteria</taxon>
        <taxon>Bacillati</taxon>
        <taxon>Actinomycetota</taxon>
        <taxon>Actinomycetes</taxon>
        <taxon>Streptosporangiales</taxon>
        <taxon>Thermomonosporaceae</taxon>
        <taxon>Actinomadura</taxon>
    </lineage>
</organism>